<feature type="compositionally biased region" description="Polar residues" evidence="1">
    <location>
        <begin position="24"/>
        <end position="34"/>
    </location>
</feature>
<accession>A0AAD5D552</accession>
<dbReference type="EMBL" id="JAMZMK010005469">
    <property type="protein sequence ID" value="KAI7753345.1"/>
    <property type="molecule type" value="Genomic_DNA"/>
</dbReference>
<protein>
    <submittedName>
        <fullName evidence="2">Uncharacterized protein</fullName>
    </submittedName>
</protein>
<feature type="non-terminal residue" evidence="2">
    <location>
        <position position="1"/>
    </location>
</feature>
<keyword evidence="3" id="KW-1185">Reference proteome</keyword>
<dbReference type="Proteomes" id="UP001206925">
    <property type="component" value="Unassembled WGS sequence"/>
</dbReference>
<feature type="non-terminal residue" evidence="2">
    <location>
        <position position="136"/>
    </location>
</feature>
<gene>
    <name evidence="2" type="ORF">M8C21_024593</name>
</gene>
<organism evidence="2 3">
    <name type="scientific">Ambrosia artemisiifolia</name>
    <name type="common">Common ragweed</name>
    <dbReference type="NCBI Taxonomy" id="4212"/>
    <lineage>
        <taxon>Eukaryota</taxon>
        <taxon>Viridiplantae</taxon>
        <taxon>Streptophyta</taxon>
        <taxon>Embryophyta</taxon>
        <taxon>Tracheophyta</taxon>
        <taxon>Spermatophyta</taxon>
        <taxon>Magnoliopsida</taxon>
        <taxon>eudicotyledons</taxon>
        <taxon>Gunneridae</taxon>
        <taxon>Pentapetalae</taxon>
        <taxon>asterids</taxon>
        <taxon>campanulids</taxon>
        <taxon>Asterales</taxon>
        <taxon>Asteraceae</taxon>
        <taxon>Asteroideae</taxon>
        <taxon>Heliantheae alliance</taxon>
        <taxon>Heliantheae</taxon>
        <taxon>Ambrosia</taxon>
    </lineage>
</organism>
<feature type="region of interest" description="Disordered" evidence="1">
    <location>
        <begin position="1"/>
        <end position="97"/>
    </location>
</feature>
<reference evidence="2" key="1">
    <citation type="submission" date="2022-06" db="EMBL/GenBank/DDBJ databases">
        <title>Uncovering the hologenomic basis of an extraordinary plant invasion.</title>
        <authorList>
            <person name="Bieker V.C."/>
            <person name="Martin M.D."/>
            <person name="Gilbert T."/>
            <person name="Hodgins K."/>
            <person name="Battlay P."/>
            <person name="Petersen B."/>
            <person name="Wilson J."/>
        </authorList>
    </citation>
    <scope>NUCLEOTIDE SEQUENCE</scope>
    <source>
        <strain evidence="2">AA19_3_7</strain>
        <tissue evidence="2">Leaf</tissue>
    </source>
</reference>
<name>A0AAD5D552_AMBAR</name>
<feature type="compositionally biased region" description="Polar residues" evidence="1">
    <location>
        <begin position="71"/>
        <end position="93"/>
    </location>
</feature>
<evidence type="ECO:0000313" key="2">
    <source>
        <dbReference type="EMBL" id="KAI7753345.1"/>
    </source>
</evidence>
<evidence type="ECO:0000313" key="3">
    <source>
        <dbReference type="Proteomes" id="UP001206925"/>
    </source>
</evidence>
<comment type="caution">
    <text evidence="2">The sequence shown here is derived from an EMBL/GenBank/DDBJ whole genome shotgun (WGS) entry which is preliminary data.</text>
</comment>
<sequence length="136" mass="15084">LLYPPPPPTTTSSSSSSSSKHADPSTTNIKTTKTIVCPKKHTHTPLTTMSRKSSDPPPDPSPGRTKPLSIPHNNNVTISPATKPSTHRPVTSSKVKENVTVTVRLRPLNFFIKKKVEETNDDDYRKKQTWIQESED</sequence>
<evidence type="ECO:0000256" key="1">
    <source>
        <dbReference type="SAM" id="MobiDB-lite"/>
    </source>
</evidence>
<proteinExistence type="predicted"/>
<dbReference type="AlphaFoldDB" id="A0AAD5D552"/>
<feature type="compositionally biased region" description="Low complexity" evidence="1">
    <location>
        <begin position="10"/>
        <end position="19"/>
    </location>
</feature>